<dbReference type="Proteomes" id="UP001489004">
    <property type="component" value="Unassembled WGS sequence"/>
</dbReference>
<accession>A0AAW1QNY2</accession>
<evidence type="ECO:0000313" key="2">
    <source>
        <dbReference type="Proteomes" id="UP001489004"/>
    </source>
</evidence>
<evidence type="ECO:0000313" key="1">
    <source>
        <dbReference type="EMBL" id="KAK9823137.1"/>
    </source>
</evidence>
<sequence length="108" mass="12080">MLLTQERWEAAPCGSRINTLAHACEPADPDLNGVPIHKNPVVKDPFGFDPVFGTYSQLWAKDLVGQEATYYNTSQGRHSRTVAYGRYIPGHQWGAARWRISNGNHPDC</sequence>
<comment type="caution">
    <text evidence="1">The sequence shown here is derived from an EMBL/GenBank/DDBJ whole genome shotgun (WGS) entry which is preliminary data.</text>
</comment>
<keyword evidence="2" id="KW-1185">Reference proteome</keyword>
<name>A0AAW1QNY2_9CHLO</name>
<proteinExistence type="predicted"/>
<dbReference type="AlphaFoldDB" id="A0AAW1QNY2"/>
<organism evidence="1 2">
    <name type="scientific">[Myrmecia] bisecta</name>
    <dbReference type="NCBI Taxonomy" id="41462"/>
    <lineage>
        <taxon>Eukaryota</taxon>
        <taxon>Viridiplantae</taxon>
        <taxon>Chlorophyta</taxon>
        <taxon>core chlorophytes</taxon>
        <taxon>Trebouxiophyceae</taxon>
        <taxon>Trebouxiales</taxon>
        <taxon>Trebouxiaceae</taxon>
        <taxon>Myrmecia</taxon>
    </lineage>
</organism>
<gene>
    <name evidence="1" type="ORF">WJX72_000535</name>
</gene>
<reference evidence="1 2" key="1">
    <citation type="journal article" date="2024" name="Nat. Commun.">
        <title>Phylogenomics reveals the evolutionary origins of lichenization in chlorophyte algae.</title>
        <authorList>
            <person name="Puginier C."/>
            <person name="Libourel C."/>
            <person name="Otte J."/>
            <person name="Skaloud P."/>
            <person name="Haon M."/>
            <person name="Grisel S."/>
            <person name="Petersen M."/>
            <person name="Berrin J.G."/>
            <person name="Delaux P.M."/>
            <person name="Dal Grande F."/>
            <person name="Keller J."/>
        </authorList>
    </citation>
    <scope>NUCLEOTIDE SEQUENCE [LARGE SCALE GENOMIC DNA]</scope>
    <source>
        <strain evidence="1 2">SAG 2043</strain>
    </source>
</reference>
<protein>
    <submittedName>
        <fullName evidence="1">Uncharacterized protein</fullName>
    </submittedName>
</protein>
<dbReference type="EMBL" id="JALJOR010000002">
    <property type="protein sequence ID" value="KAK9823137.1"/>
    <property type="molecule type" value="Genomic_DNA"/>
</dbReference>